<evidence type="ECO:0000313" key="3">
    <source>
        <dbReference type="Proteomes" id="UP000092321"/>
    </source>
</evidence>
<dbReference type="AlphaFoldDB" id="A0A1B7TEU4"/>
<evidence type="ECO:0000313" key="2">
    <source>
        <dbReference type="EMBL" id="OBA27185.1"/>
    </source>
</evidence>
<keyword evidence="3" id="KW-1185">Reference proteome</keyword>
<feature type="coiled-coil region" evidence="1">
    <location>
        <begin position="75"/>
        <end position="102"/>
    </location>
</feature>
<protein>
    <submittedName>
        <fullName evidence="2">Uncharacterized protein</fullName>
    </submittedName>
</protein>
<dbReference type="Proteomes" id="UP000092321">
    <property type="component" value="Unassembled WGS sequence"/>
</dbReference>
<proteinExistence type="predicted"/>
<dbReference type="OrthoDB" id="5416589at2759"/>
<accession>A0A1B7TEU4</accession>
<name>A0A1B7TEU4_9ASCO</name>
<evidence type="ECO:0000256" key="1">
    <source>
        <dbReference type="SAM" id="Coils"/>
    </source>
</evidence>
<comment type="caution">
    <text evidence="2">The sequence shown here is derived from an EMBL/GenBank/DDBJ whole genome shotgun (WGS) entry which is preliminary data.</text>
</comment>
<dbReference type="EMBL" id="LXPE01000010">
    <property type="protein sequence ID" value="OBA27185.1"/>
    <property type="molecule type" value="Genomic_DNA"/>
</dbReference>
<gene>
    <name evidence="2" type="ORF">HANVADRAFT_2015</name>
</gene>
<keyword evidence="1" id="KW-0175">Coiled coil</keyword>
<reference evidence="3" key="1">
    <citation type="journal article" date="2016" name="Proc. Natl. Acad. Sci. U.S.A.">
        <title>Comparative genomics of biotechnologically important yeasts.</title>
        <authorList>
            <person name="Riley R."/>
            <person name="Haridas S."/>
            <person name="Wolfe K.H."/>
            <person name="Lopes M.R."/>
            <person name="Hittinger C.T."/>
            <person name="Goeker M."/>
            <person name="Salamov A.A."/>
            <person name="Wisecaver J.H."/>
            <person name="Long T.M."/>
            <person name="Calvey C.H."/>
            <person name="Aerts A.L."/>
            <person name="Barry K.W."/>
            <person name="Choi C."/>
            <person name="Clum A."/>
            <person name="Coughlan A.Y."/>
            <person name="Deshpande S."/>
            <person name="Douglass A.P."/>
            <person name="Hanson S.J."/>
            <person name="Klenk H.-P."/>
            <person name="LaButti K.M."/>
            <person name="Lapidus A."/>
            <person name="Lindquist E.A."/>
            <person name="Lipzen A.M."/>
            <person name="Meier-Kolthoff J.P."/>
            <person name="Ohm R.A."/>
            <person name="Otillar R.P."/>
            <person name="Pangilinan J.L."/>
            <person name="Peng Y."/>
            <person name="Rokas A."/>
            <person name="Rosa C.A."/>
            <person name="Scheuner C."/>
            <person name="Sibirny A.A."/>
            <person name="Slot J.C."/>
            <person name="Stielow J.B."/>
            <person name="Sun H."/>
            <person name="Kurtzman C.P."/>
            <person name="Blackwell M."/>
            <person name="Grigoriev I.V."/>
            <person name="Jeffries T.W."/>
        </authorList>
    </citation>
    <scope>NUCLEOTIDE SEQUENCE [LARGE SCALE GENOMIC DNA]</scope>
    <source>
        <strain evidence="3">NRRL Y-1626</strain>
    </source>
</reference>
<sequence>MSSSKEIVTFVKGKSVKPIDSYDNSRLIFLVKSNMKVIPAFKMILKRVKFVKNSNNTIKKNYIIKGMGKNITTTLKIATMLIEELEDELEVYNKLITTKQEAKEFNDFSDLEEENKFLV</sequence>
<organism evidence="2 3">
    <name type="scientific">Hanseniaspora valbyensis NRRL Y-1626</name>
    <dbReference type="NCBI Taxonomy" id="766949"/>
    <lineage>
        <taxon>Eukaryota</taxon>
        <taxon>Fungi</taxon>
        <taxon>Dikarya</taxon>
        <taxon>Ascomycota</taxon>
        <taxon>Saccharomycotina</taxon>
        <taxon>Saccharomycetes</taxon>
        <taxon>Saccharomycodales</taxon>
        <taxon>Saccharomycodaceae</taxon>
        <taxon>Hanseniaspora</taxon>
    </lineage>
</organism>